<dbReference type="Gene3D" id="3.30.30.30">
    <property type="match status" value="1"/>
</dbReference>
<dbReference type="STRING" id="264951.A0A443I0J9"/>
<dbReference type="GO" id="GO:0005829">
    <property type="term" value="C:cytosol"/>
    <property type="evidence" value="ECO:0007669"/>
    <property type="project" value="TreeGrafter"/>
</dbReference>
<accession>A0A443I0J9</accession>
<comment type="caution">
    <text evidence="4">The sequence shown here is derived from an EMBL/GenBank/DDBJ whole genome shotgun (WGS) entry which is preliminary data.</text>
</comment>
<keyword evidence="5" id="KW-1185">Reference proteome</keyword>
<dbReference type="Proteomes" id="UP000283841">
    <property type="component" value="Unassembled WGS sequence"/>
</dbReference>
<dbReference type="EMBL" id="RCNU01000002">
    <property type="protein sequence ID" value="RWQ97579.1"/>
    <property type="molecule type" value="Genomic_DNA"/>
</dbReference>
<keyword evidence="1" id="KW-0547">Nucleotide-binding</keyword>
<organism evidence="4 5">
    <name type="scientific">Byssochlamys spectabilis</name>
    <name type="common">Paecilomyces variotii</name>
    <dbReference type="NCBI Taxonomy" id="264951"/>
    <lineage>
        <taxon>Eukaryota</taxon>
        <taxon>Fungi</taxon>
        <taxon>Dikarya</taxon>
        <taxon>Ascomycota</taxon>
        <taxon>Pezizomycotina</taxon>
        <taxon>Eurotiomycetes</taxon>
        <taxon>Eurotiomycetidae</taxon>
        <taxon>Eurotiales</taxon>
        <taxon>Thermoascaceae</taxon>
        <taxon>Paecilomyces</taxon>
    </lineage>
</organism>
<dbReference type="PANTHER" id="PTHR45639:SF32">
    <property type="entry name" value="HEAT SHOCK PROTEIN PDR13"/>
    <property type="match status" value="1"/>
</dbReference>
<dbReference type="Gene3D" id="2.60.34.10">
    <property type="entry name" value="Substrate Binding Domain Of DNAk, Chain A, domain 1"/>
    <property type="match status" value="1"/>
</dbReference>
<dbReference type="InterPro" id="IPR029047">
    <property type="entry name" value="HSP70_peptide-bd_sf"/>
</dbReference>
<dbReference type="RefSeq" id="XP_028487224.1">
    <property type="nucleotide sequence ID" value="XM_028625440.1"/>
</dbReference>
<evidence type="ECO:0000313" key="5">
    <source>
        <dbReference type="Proteomes" id="UP000283841"/>
    </source>
</evidence>
<dbReference type="GeneID" id="39594717"/>
<dbReference type="VEuPathDB" id="FungiDB:C8Q69DRAFT_141663"/>
<dbReference type="SUPFAM" id="SSF53067">
    <property type="entry name" value="Actin-like ATPase domain"/>
    <property type="match status" value="2"/>
</dbReference>
<proteinExistence type="predicted"/>
<feature type="compositionally biased region" description="Basic and acidic residues" evidence="3">
    <location>
        <begin position="477"/>
        <end position="491"/>
    </location>
</feature>
<feature type="region of interest" description="Disordered" evidence="3">
    <location>
        <begin position="556"/>
        <end position="575"/>
    </location>
</feature>
<dbReference type="FunFam" id="3.90.640.10:FF:000023">
    <property type="entry name" value="Hsp70 chaperone (BiP)"/>
    <property type="match status" value="1"/>
</dbReference>
<dbReference type="Gene3D" id="3.90.640.10">
    <property type="entry name" value="Actin, Chain A, domain 4"/>
    <property type="match status" value="1"/>
</dbReference>
<dbReference type="GO" id="GO:0005524">
    <property type="term" value="F:ATP binding"/>
    <property type="evidence" value="ECO:0007669"/>
    <property type="project" value="UniProtKB-KW"/>
</dbReference>
<feature type="region of interest" description="Disordered" evidence="3">
    <location>
        <begin position="477"/>
        <end position="513"/>
    </location>
</feature>
<reference evidence="4 5" key="1">
    <citation type="journal article" date="2018" name="Front. Microbiol.">
        <title>Genomic and genetic insights into a cosmopolitan fungus, Paecilomyces variotii (Eurotiales).</title>
        <authorList>
            <person name="Urquhart A.S."/>
            <person name="Mondo S.J."/>
            <person name="Makela M.R."/>
            <person name="Hane J.K."/>
            <person name="Wiebenga A."/>
            <person name="He G."/>
            <person name="Mihaltcheva S."/>
            <person name="Pangilinan J."/>
            <person name="Lipzen A."/>
            <person name="Barry K."/>
            <person name="de Vries R.P."/>
            <person name="Grigoriev I.V."/>
            <person name="Idnurm A."/>
        </authorList>
    </citation>
    <scope>NUCLEOTIDE SEQUENCE [LARGE SCALE GENOMIC DNA]</scope>
    <source>
        <strain evidence="4 5">CBS 101075</strain>
    </source>
</reference>
<name>A0A443I0J9_BYSSP</name>
<dbReference type="CDD" id="cd10232">
    <property type="entry name" value="ASKHA_NBD_HSP70_ScSsz1p-like"/>
    <property type="match status" value="1"/>
</dbReference>
<dbReference type="InterPro" id="IPR013126">
    <property type="entry name" value="Hsp_70_fam"/>
</dbReference>
<evidence type="ECO:0000256" key="1">
    <source>
        <dbReference type="ARBA" id="ARBA00022741"/>
    </source>
</evidence>
<gene>
    <name evidence="4" type="ORF">C8Q69DRAFT_141663</name>
</gene>
<dbReference type="PRINTS" id="PR00301">
    <property type="entry name" value="HEATSHOCK70"/>
</dbReference>
<dbReference type="Gene3D" id="3.30.420.40">
    <property type="match status" value="2"/>
</dbReference>
<dbReference type="GO" id="GO:0005634">
    <property type="term" value="C:nucleus"/>
    <property type="evidence" value="ECO:0007669"/>
    <property type="project" value="TreeGrafter"/>
</dbReference>
<sequence length="575" mass="61847">MSDESNGVAAERYAIGVSFGNSTSSIARTSPEGKAEVIANEDGDRQIPSILSYVEGEEYHGSQAKAQLVRNPQNTVAYFRDYLGKEFKSIDPTPSHQSAHPQEHSSTVAFSIRDSASEEPSVVTVSEITTRHLRRLQKSAADFLGKDVNAAVIAVPTDFTDAQREALVSAAKATGIEVLQLIHEPVAAVMAYDARPEAVVTDKLVVVADLGGTRSDVAVVASRGGIYTILATAHDYELGGANLDQIIIDHFAKEFIKKHKTDPRENPRGLAKLKLEGEATKKALSLGTNATLSIESLADGIDFSSTINRTRYELLSGKVFAQFTGLIQDVVKKAELDILDINEVILVGGTSHTPKIASLLQNIFPETTKVLAPSTDPSAINPSDLIARGAAIQASLIQEFDAEDIEQSIHPMVTVTPHLSKAIGVQLVAAEGDESIFRPLIPAETALPARRVAHYAVPKEGGDVLIRVCEGAREIKVTKPEPKPKEEKPKDDEEDEDSDFDSDEDEEEEIRELVWKAEKPIAEFAIKGVKAGGKVEVMVNINSDLGIQITAREVGGKGGVRGAVESPKPTENESA</sequence>
<dbReference type="PANTHER" id="PTHR45639">
    <property type="entry name" value="HSC70CB, ISOFORM G-RELATED"/>
    <property type="match status" value="1"/>
</dbReference>
<protein>
    <submittedName>
        <fullName evidence="4">Putative Hsp70 chaperone</fullName>
    </submittedName>
</protein>
<dbReference type="AlphaFoldDB" id="A0A443I0J9"/>
<dbReference type="GO" id="GO:0140662">
    <property type="term" value="F:ATP-dependent protein folding chaperone"/>
    <property type="evidence" value="ECO:0007669"/>
    <property type="project" value="InterPro"/>
</dbReference>
<feature type="compositionally biased region" description="Acidic residues" evidence="3">
    <location>
        <begin position="492"/>
        <end position="510"/>
    </location>
</feature>
<dbReference type="FunFam" id="3.30.30.30:FF:000009">
    <property type="entry name" value="Heat shock protein Hsp70"/>
    <property type="match status" value="1"/>
</dbReference>
<dbReference type="Pfam" id="PF00012">
    <property type="entry name" value="HSP70"/>
    <property type="match status" value="1"/>
</dbReference>
<dbReference type="InterPro" id="IPR043129">
    <property type="entry name" value="ATPase_NBD"/>
</dbReference>
<evidence type="ECO:0000313" key="4">
    <source>
        <dbReference type="EMBL" id="RWQ97579.1"/>
    </source>
</evidence>
<keyword evidence="2" id="KW-0067">ATP-binding</keyword>
<evidence type="ECO:0000256" key="2">
    <source>
        <dbReference type="ARBA" id="ARBA00022840"/>
    </source>
</evidence>
<evidence type="ECO:0000256" key="3">
    <source>
        <dbReference type="SAM" id="MobiDB-lite"/>
    </source>
</evidence>